<dbReference type="Proteomes" id="UP001050691">
    <property type="component" value="Unassembled WGS sequence"/>
</dbReference>
<dbReference type="AlphaFoldDB" id="A0AAV5AIY1"/>
<gene>
    <name evidence="2" type="ORF">Clacol_006143</name>
</gene>
<keyword evidence="1" id="KW-0812">Transmembrane</keyword>
<evidence type="ECO:0000256" key="1">
    <source>
        <dbReference type="SAM" id="Phobius"/>
    </source>
</evidence>
<keyword evidence="1" id="KW-0472">Membrane</keyword>
<feature type="transmembrane region" description="Helical" evidence="1">
    <location>
        <begin position="145"/>
        <end position="162"/>
    </location>
</feature>
<proteinExistence type="predicted"/>
<reference evidence="2" key="1">
    <citation type="submission" date="2021-10" db="EMBL/GenBank/DDBJ databases">
        <title>De novo Genome Assembly of Clathrus columnatus (Basidiomycota, Fungi) Using Illumina and Nanopore Sequence Data.</title>
        <authorList>
            <person name="Ogiso-Tanaka E."/>
            <person name="Itagaki H."/>
            <person name="Hosoya T."/>
            <person name="Hosaka K."/>
        </authorList>
    </citation>
    <scope>NUCLEOTIDE SEQUENCE</scope>
    <source>
        <strain evidence="2">MO-923</strain>
    </source>
</reference>
<protein>
    <recommendedName>
        <fullName evidence="4">DUF4203 domain-containing protein</fullName>
    </recommendedName>
</protein>
<feature type="transmembrane region" description="Helical" evidence="1">
    <location>
        <begin position="119"/>
        <end position="139"/>
    </location>
</feature>
<organism evidence="2 3">
    <name type="scientific">Clathrus columnatus</name>
    <dbReference type="NCBI Taxonomy" id="1419009"/>
    <lineage>
        <taxon>Eukaryota</taxon>
        <taxon>Fungi</taxon>
        <taxon>Dikarya</taxon>
        <taxon>Basidiomycota</taxon>
        <taxon>Agaricomycotina</taxon>
        <taxon>Agaricomycetes</taxon>
        <taxon>Phallomycetidae</taxon>
        <taxon>Phallales</taxon>
        <taxon>Clathraceae</taxon>
        <taxon>Clathrus</taxon>
    </lineage>
</organism>
<name>A0AAV5AIY1_9AGAM</name>
<feature type="transmembrane region" description="Helical" evidence="1">
    <location>
        <begin position="96"/>
        <end position="114"/>
    </location>
</feature>
<feature type="transmembrane region" description="Helical" evidence="1">
    <location>
        <begin position="67"/>
        <end position="90"/>
    </location>
</feature>
<evidence type="ECO:0000313" key="2">
    <source>
        <dbReference type="EMBL" id="GJJ11905.1"/>
    </source>
</evidence>
<evidence type="ECO:0000313" key="3">
    <source>
        <dbReference type="Proteomes" id="UP001050691"/>
    </source>
</evidence>
<dbReference type="EMBL" id="BPWL01000007">
    <property type="protein sequence ID" value="GJJ11905.1"/>
    <property type="molecule type" value="Genomic_DNA"/>
</dbReference>
<keyword evidence="3" id="KW-1185">Reference proteome</keyword>
<keyword evidence="1" id="KW-1133">Transmembrane helix</keyword>
<comment type="caution">
    <text evidence="2">The sequence shown here is derived from an EMBL/GenBank/DDBJ whole genome shotgun (WGS) entry which is preliminary data.</text>
</comment>
<feature type="transmembrane region" description="Helical" evidence="1">
    <location>
        <begin position="174"/>
        <end position="193"/>
    </location>
</feature>
<feature type="transmembrane region" description="Helical" evidence="1">
    <location>
        <begin position="35"/>
        <end position="55"/>
    </location>
</feature>
<accession>A0AAV5AIY1</accession>
<feature type="transmembrane region" description="Helical" evidence="1">
    <location>
        <begin position="213"/>
        <end position="232"/>
    </location>
</feature>
<sequence>MPVPALKVVNDSIVPAPINPYAIGLTPREEDVRTAFFILGAGAPIVGALFALFVNQKWWHRKNLWSYSFLCALWFLTVSAFAVIVLLLVGRTASEGLAAAMLLGFVAFSIIFGLKDIGWVYFIAVILGGINDFLMPLLLFYGQQPILAIGSLGHVLAAALVFGESGHNYGIVKFNVFSFWAVWIYVGFIVAGLRLQEKPEQEYPTNPMKKAVPLQTFIRLWLIATVVSVVSIKAP</sequence>
<evidence type="ECO:0008006" key="4">
    <source>
        <dbReference type="Google" id="ProtNLM"/>
    </source>
</evidence>